<dbReference type="FunFam" id="2.60.40.60:FF:000024">
    <property type="entry name" value="FAT atypical cadherin 3"/>
    <property type="match status" value="1"/>
</dbReference>
<dbReference type="PANTHER" id="PTHR24027">
    <property type="entry name" value="CADHERIN-23"/>
    <property type="match status" value="1"/>
</dbReference>
<dbReference type="InterPro" id="IPR000742">
    <property type="entry name" value="EGF"/>
</dbReference>
<dbReference type="GO" id="GO:0007043">
    <property type="term" value="P:cell-cell junction assembly"/>
    <property type="evidence" value="ECO:0007669"/>
    <property type="project" value="TreeGrafter"/>
</dbReference>
<reference evidence="19" key="2">
    <citation type="submission" date="2025-09" db="UniProtKB">
        <authorList>
            <consortium name="Ensembl"/>
        </authorList>
    </citation>
    <scope>IDENTIFICATION</scope>
</reference>
<feature type="transmembrane region" description="Helical" evidence="15">
    <location>
        <begin position="2206"/>
        <end position="2227"/>
    </location>
</feature>
<dbReference type="Gene3D" id="2.60.40.60">
    <property type="entry name" value="Cadherins"/>
    <property type="match status" value="13"/>
</dbReference>
<dbReference type="FunFam" id="2.60.40.60:FF:000119">
    <property type="entry name" value="neural-cadherin isoform X1"/>
    <property type="match status" value="1"/>
</dbReference>
<feature type="disulfide bond" evidence="13">
    <location>
        <begin position="2179"/>
        <end position="2188"/>
    </location>
</feature>
<proteinExistence type="predicted"/>
<keyword evidence="3 15" id="KW-0812">Transmembrane</keyword>
<evidence type="ECO:0000256" key="4">
    <source>
        <dbReference type="ARBA" id="ARBA00022729"/>
    </source>
</evidence>
<dbReference type="SMART" id="SM00181">
    <property type="entry name" value="EGF"/>
    <property type="match status" value="4"/>
</dbReference>
<dbReference type="InterPro" id="IPR002126">
    <property type="entry name" value="Cadherin-like_dom"/>
</dbReference>
<feature type="domain" description="Cadherin" evidence="18">
    <location>
        <begin position="1057"/>
        <end position="1159"/>
    </location>
</feature>
<evidence type="ECO:0000256" key="15">
    <source>
        <dbReference type="SAM" id="Phobius"/>
    </source>
</evidence>
<reference evidence="19" key="1">
    <citation type="submission" date="2025-08" db="UniProtKB">
        <authorList>
            <consortium name="Ensembl"/>
        </authorList>
    </citation>
    <scope>IDENTIFICATION</scope>
</reference>
<dbReference type="GO" id="GO:0045296">
    <property type="term" value="F:cadherin binding"/>
    <property type="evidence" value="ECO:0007669"/>
    <property type="project" value="TreeGrafter"/>
</dbReference>
<feature type="disulfide bond" evidence="13">
    <location>
        <begin position="1748"/>
        <end position="1757"/>
    </location>
</feature>
<dbReference type="InterPro" id="IPR000152">
    <property type="entry name" value="EGF-type_Asp/Asn_hydroxyl_site"/>
</dbReference>
<evidence type="ECO:0000259" key="17">
    <source>
        <dbReference type="PROSITE" id="PS50026"/>
    </source>
</evidence>
<evidence type="ECO:0000256" key="2">
    <source>
        <dbReference type="ARBA" id="ARBA00022536"/>
    </source>
</evidence>
<evidence type="ECO:0000256" key="14">
    <source>
        <dbReference type="SAM" id="MobiDB-lite"/>
    </source>
</evidence>
<dbReference type="FunFam" id="2.60.40.60:FF:000033">
    <property type="entry name" value="FAT atypical cadherin 1"/>
    <property type="match status" value="1"/>
</dbReference>
<feature type="domain" description="Cadherin" evidence="18">
    <location>
        <begin position="734"/>
        <end position="848"/>
    </location>
</feature>
<keyword evidence="7" id="KW-0130">Cell adhesion</keyword>
<comment type="caution">
    <text evidence="13">Lacks conserved residue(s) required for the propagation of feature annotation.</text>
</comment>
<dbReference type="SUPFAM" id="SSF49899">
    <property type="entry name" value="Concanavalin A-like lectins/glucanases"/>
    <property type="match status" value="2"/>
</dbReference>
<dbReference type="PROSITE" id="PS00010">
    <property type="entry name" value="ASX_HYDROXYL"/>
    <property type="match status" value="1"/>
</dbReference>
<feature type="domain" description="Cadherin" evidence="18">
    <location>
        <begin position="247"/>
        <end position="304"/>
    </location>
</feature>
<feature type="domain" description="Cadherin" evidence="18">
    <location>
        <begin position="1160"/>
        <end position="1267"/>
    </location>
</feature>
<keyword evidence="2 13" id="KW-0245">EGF-like domain</keyword>
<dbReference type="PANTHER" id="PTHR24027:SF432">
    <property type="entry name" value="EGF-LIKE DOMAIN-CONTAINING PROTEIN"/>
    <property type="match status" value="1"/>
</dbReference>
<dbReference type="InterPro" id="IPR020894">
    <property type="entry name" value="Cadherin_CS"/>
</dbReference>
<dbReference type="Proteomes" id="UP000694523">
    <property type="component" value="Unplaced"/>
</dbReference>
<dbReference type="InterPro" id="IPR001791">
    <property type="entry name" value="Laminin_G"/>
</dbReference>
<feature type="domain" description="EGF-like" evidence="17">
    <location>
        <begin position="1903"/>
        <end position="1942"/>
    </location>
</feature>
<dbReference type="InterPro" id="IPR039808">
    <property type="entry name" value="Cadherin"/>
</dbReference>
<feature type="domain" description="Laminin G" evidence="16">
    <location>
        <begin position="1940"/>
        <end position="2115"/>
    </location>
</feature>
<keyword evidence="5" id="KW-0677">Repeat</keyword>
<keyword evidence="6 12" id="KW-0106">Calcium</keyword>
<dbReference type="GO" id="GO:0008013">
    <property type="term" value="F:beta-catenin binding"/>
    <property type="evidence" value="ECO:0007669"/>
    <property type="project" value="TreeGrafter"/>
</dbReference>
<dbReference type="FunFam" id="2.60.40.60:FF:000136">
    <property type="entry name" value="Neural-cadherin"/>
    <property type="match status" value="1"/>
</dbReference>
<accession>A0A8C6T609</accession>
<dbReference type="GO" id="GO:0016477">
    <property type="term" value="P:cell migration"/>
    <property type="evidence" value="ECO:0007669"/>
    <property type="project" value="TreeGrafter"/>
</dbReference>
<dbReference type="FunFam" id="2.60.40.60:FF:000125">
    <property type="entry name" value="Neural-cadherin"/>
    <property type="match status" value="1"/>
</dbReference>
<feature type="domain" description="Cadherin" evidence="18">
    <location>
        <begin position="936"/>
        <end position="1042"/>
    </location>
</feature>
<dbReference type="PROSITE" id="PS00232">
    <property type="entry name" value="CADHERIN_1"/>
    <property type="match status" value="6"/>
</dbReference>
<evidence type="ECO:0000256" key="5">
    <source>
        <dbReference type="ARBA" id="ARBA00022737"/>
    </source>
</evidence>
<dbReference type="PROSITE" id="PS50268">
    <property type="entry name" value="CADHERIN_2"/>
    <property type="match status" value="13"/>
</dbReference>
<dbReference type="GO" id="GO:0034332">
    <property type="term" value="P:adherens junction organization"/>
    <property type="evidence" value="ECO:0007669"/>
    <property type="project" value="TreeGrafter"/>
</dbReference>
<evidence type="ECO:0000259" key="16">
    <source>
        <dbReference type="PROSITE" id="PS50025"/>
    </source>
</evidence>
<evidence type="ECO:0000256" key="12">
    <source>
        <dbReference type="PROSITE-ProRule" id="PRU00043"/>
    </source>
</evidence>
<dbReference type="InterPro" id="IPR001881">
    <property type="entry name" value="EGF-like_Ca-bd_dom"/>
</dbReference>
<feature type="domain" description="EGF-like" evidence="17">
    <location>
        <begin position="2152"/>
        <end position="2189"/>
    </location>
</feature>
<feature type="domain" description="Cadherin" evidence="18">
    <location>
        <begin position="622"/>
        <end position="733"/>
    </location>
</feature>
<feature type="domain" description="Cadherin" evidence="18">
    <location>
        <begin position="857"/>
        <end position="935"/>
    </location>
</feature>
<evidence type="ECO:0000256" key="10">
    <source>
        <dbReference type="ARBA" id="ARBA00023157"/>
    </source>
</evidence>
<evidence type="ECO:0000256" key="7">
    <source>
        <dbReference type="ARBA" id="ARBA00022889"/>
    </source>
</evidence>
<feature type="disulfide bond" evidence="13">
    <location>
        <begin position="1932"/>
        <end position="1941"/>
    </location>
</feature>
<dbReference type="CDD" id="cd00054">
    <property type="entry name" value="EGF_CA"/>
    <property type="match status" value="3"/>
</dbReference>
<evidence type="ECO:0000256" key="13">
    <source>
        <dbReference type="PROSITE-ProRule" id="PRU00076"/>
    </source>
</evidence>
<feature type="domain" description="Cadherin" evidence="18">
    <location>
        <begin position="522"/>
        <end position="621"/>
    </location>
</feature>
<keyword evidence="11" id="KW-0325">Glycoprotein</keyword>
<keyword evidence="4" id="KW-0732">Signal</keyword>
<dbReference type="FunFam" id="2.60.40.60:FF:000224">
    <property type="entry name" value="Si:dkey-22o22.2"/>
    <property type="match status" value="1"/>
</dbReference>
<evidence type="ECO:0000256" key="11">
    <source>
        <dbReference type="ARBA" id="ARBA00023180"/>
    </source>
</evidence>
<dbReference type="PRINTS" id="PR00205">
    <property type="entry name" value="CADHERIN"/>
</dbReference>
<evidence type="ECO:0000256" key="1">
    <source>
        <dbReference type="ARBA" id="ARBA00004167"/>
    </source>
</evidence>
<dbReference type="PROSITE" id="PS00022">
    <property type="entry name" value="EGF_1"/>
    <property type="match status" value="3"/>
</dbReference>
<dbReference type="SMART" id="SM00282">
    <property type="entry name" value="LamG"/>
    <property type="match status" value="1"/>
</dbReference>
<evidence type="ECO:0000313" key="20">
    <source>
        <dbReference type="Proteomes" id="UP000694523"/>
    </source>
</evidence>
<dbReference type="FunFam" id="2.60.40.60:FF:000020">
    <property type="entry name" value="Dachsous cadherin-related 1b"/>
    <property type="match status" value="1"/>
</dbReference>
<sequence length="2424" mass="262673">RLSLVRSGPVPLQWSMFPAPYLCAVSPESKSGTEVYRLSMYLYVASVSAGGEGCFEVDRRSGRIRTTGVPLSPGRDYLLRVQAQDPSSGRVLSASVSVAAGQRAPQFTNQSYVLRVEENAEPATPVGLVEAISFQSKPLSYVLLLNPGNLFSVDQTSGALSLTRSVDYESGHNIHALQVRVTEAETGLSAVTEVTTTSTGGESKAHAAAQVLNYIYSSPGETPLYSFLLFNLTMKLIYDRLITCQDFHISSLGMLSPARRLDFERTNHVYEFVVVAVDAGTPPRTGSASVRVRVSNSNDEPPVFSQNVYRTFLSEDAGPDTLVAIVHAHDPDGDGVTYAITGGNEDSNFLLDNTEVMMIKLRRSPAPSLSGPQYVLNVTATDDNASGGPAPLSTCAQVIVGINDINNNRPLFTKCSEYSERASVLENQPAGASVLRVHAEDADLGLNGEVRYGLMEREGVSSGFSIDPITGVITTTTTFDRERQRERSLSVTATDRGEEPLIGICLVTVAVGDENDNTPRFENSRYQYFLREDTPVGTSFLRAAAHDDDQGSNAAITYSLTNQSPAYLGVNPTTGWVYVNHPISQTSRISQQIVATDGGNRSSSVELTVTITNVHNQPPVWERDEYWVTIPENTARDAKIMTLKATSPLGDPRVTYNLEEGLVPETNLPVRFYLRPNRAEGSASVLVAENLDYETTPFFTLRVRVQNVAAVPLASFTTVYVNVTDVNDNVPFFQTSTYEATVPEGAETGTTVLQVSAQDLDSGLHGTVRYSLVGDDSGDSQFFSIDPDSGAVLTRASFDREQKSSYLLEVQSEDGTESARPGLQGLPNTDTAYVRIFVADVNDNAPHFEKPVYEVSDEGQNIYWANAKLRYQLSGPGLGWFDVDPQVGRVFVAQRLDFESRQRLDLKLVASDGKWEGETNLVIRIVNRNDEPPVFSRALYHATVQEESAALPLLILQVSAVDPDLDSDQSLLRYSLHGQGSGGDFSIDSRSGAIHALRRLDREERPLWRFLVLATDEGGAGLTGFADVVLEVKDINDNAPFFPCSDLETDGCFVGRVAENSPADTSVMEMRAMDLDDPNEGTNAALAYSIVQNVKNHINLNLFAINASTGVISTVVRSLDREQQQRLLVVVEARDGGGLKGTGTATILVTDVNDHPPVFTQDSYSAQMSEDLAVNSELLVVSATDLDSGENAAVTFSIVDGDDDRKFLIETNKTNQRGVLKLKKKIDFEKTHERSFNLTLKAEDADFFSLTHALIQVLDANDNAPVFLPQFYDAAPMSEDSPIGSVIAQVTASDLDSGQNGRFSFSISKDSDPHGQFAVDESGRVALADYLDREKVWQHRIVVLATDMGEPALTGTAIVMLTVLDINDNAPEFEADYKPIVWENTGAPQGVKMNSTSVLLHVKDRDAGGKGAACTIRMLQLTADAASFNLTDLGNGSAMLMALKTFDRERQKAFRLPVELTDSGSPPLSGTQTLTVTIGDRNDNPHKPGNTTFLLYSYDGLLPETVLGQIQAPDPDDWGQKHYSFTGTAPSVLSVNRSSGQLSVAEATPPGSYLAQVGVSDHTWPDVTSSVRVEVRAESCDQLFGPGLDSSLFSRLSGALSELLQLPPERLHIFSLSEASVPGHAALDLWLYAHGPSYLRPEKILGYISAYKDKLESSLGVSLSPVDDCRYLDCSDSGGCCTEVDFSLDSVPLGSGPVVLVSLKPTVKPKCGCRSREDAQGSCSSYPTNPCLNGGSCTDGPLGFRCRCPALLDGPRCELTRVSFGGAGFSWFRPLRLCSTSRLTVELLPESSSGLLLYQGPLTPAQTGPEDFIALGHLNTSSVVAQVQFASCELVIQSFGKLRTSRSRHTGGSTGDIRFENPTTEDTRFSYSGCIRNLVLDSQVFDLASPGESLDSYPGCRLTDGVCLTAAGPSCGEHGSCLSQWGSFSCDCHPGFSGHKCDSGQRADTRGRLYQNHSSETPTSVQLLLRTRESEGTLLTVETRAGQYISRRPPDGAVRPGLRSSGTGPAQPQGGPGEWIQASLLRHDTDFTLSLEGGGGSREVQGRLGGAVGQGAEMVLNQATVTVGAPRGDNRTAGFQGCLRDVRFNGLLLPLDGRGSEGVSVLENRGVSSGCHSDSCSSAPCSGPLRCVDLWRKHECRCQTPNLFSRCVPSPCRPFSCRHGALCQPLSGEHFLCRCPEGVKGHRCELSSLRGHRMAALSPSSILAISMCLLVFLGVLVAVTVWNQKGSRNQYRKRGVYHVPTEHASWEDIRENILNYNEEGGGEQDQNGYDISELKRPLRCSLSQSSSCTTAPLIRSGSGSQEDVPYQRAHQPHTVYAHLCADHTPNHHPPSWGWAHRYSCDFTPSALVKASWTCCTSVRLYLWTRNLNHSEFELKRSESSLSASVACVLSEALQAHNCPKQLMLYIHSVLSPSQPENVAV</sequence>
<dbReference type="GO" id="GO:0000902">
    <property type="term" value="P:cell morphogenesis"/>
    <property type="evidence" value="ECO:0007669"/>
    <property type="project" value="TreeGrafter"/>
</dbReference>
<dbReference type="GO" id="GO:0016339">
    <property type="term" value="P:calcium-dependent cell-cell adhesion via plasma membrane cell adhesion molecules"/>
    <property type="evidence" value="ECO:0007669"/>
    <property type="project" value="TreeGrafter"/>
</dbReference>
<evidence type="ECO:0000256" key="8">
    <source>
        <dbReference type="ARBA" id="ARBA00022989"/>
    </source>
</evidence>
<feature type="region of interest" description="Disordered" evidence="14">
    <location>
        <begin position="1985"/>
        <end position="2018"/>
    </location>
</feature>
<feature type="domain" description="EGF-like" evidence="17">
    <location>
        <begin position="1719"/>
        <end position="1758"/>
    </location>
</feature>
<dbReference type="FunFam" id="2.60.40.60:FF:000232">
    <property type="entry name" value="Neural-cadherin"/>
    <property type="match status" value="1"/>
</dbReference>
<feature type="domain" description="Cadherin" evidence="18">
    <location>
        <begin position="1373"/>
        <end position="1490"/>
    </location>
</feature>
<dbReference type="Pfam" id="PF00028">
    <property type="entry name" value="Cadherin"/>
    <property type="match status" value="9"/>
</dbReference>
<dbReference type="Gene3D" id="2.10.25.10">
    <property type="entry name" value="Laminin"/>
    <property type="match status" value="3"/>
</dbReference>
<dbReference type="FunFam" id="2.60.40.60:FF:000196">
    <property type="entry name" value="Si:dkey-22o22.2"/>
    <property type="match status" value="1"/>
</dbReference>
<evidence type="ECO:0000313" key="19">
    <source>
        <dbReference type="Ensembl" id="ENSNMLP00000015498.1"/>
    </source>
</evidence>
<dbReference type="Gene3D" id="2.60.120.200">
    <property type="match status" value="2"/>
</dbReference>
<protein>
    <submittedName>
        <fullName evidence="19">Si:dkey-22o22.2</fullName>
    </submittedName>
</protein>
<keyword evidence="10 13" id="KW-1015">Disulfide bond</keyword>
<keyword evidence="9 15" id="KW-0472">Membrane</keyword>
<keyword evidence="8 15" id="KW-1133">Transmembrane helix</keyword>
<dbReference type="GO" id="GO:0005912">
    <property type="term" value="C:adherens junction"/>
    <property type="evidence" value="ECO:0007669"/>
    <property type="project" value="TreeGrafter"/>
</dbReference>
<keyword evidence="20" id="KW-1185">Reference proteome</keyword>
<dbReference type="Ensembl" id="ENSNMLT00000017415.1">
    <property type="protein sequence ID" value="ENSNMLP00000015498.1"/>
    <property type="gene ID" value="ENSNMLG00000010271.1"/>
</dbReference>
<feature type="domain" description="Cadherin" evidence="18">
    <location>
        <begin position="108"/>
        <end position="225"/>
    </location>
</feature>
<dbReference type="CDD" id="cd11304">
    <property type="entry name" value="Cadherin_repeat"/>
    <property type="match status" value="12"/>
</dbReference>
<dbReference type="FunFam" id="2.60.40.60:FF:000234">
    <property type="entry name" value="Si:dkey-22o22.2"/>
    <property type="match status" value="1"/>
</dbReference>
<feature type="domain" description="Cadherin" evidence="18">
    <location>
        <begin position="1277"/>
        <end position="1373"/>
    </location>
</feature>
<evidence type="ECO:0000256" key="9">
    <source>
        <dbReference type="ARBA" id="ARBA00023136"/>
    </source>
</evidence>
<feature type="domain" description="Cadherin" evidence="18">
    <location>
        <begin position="416"/>
        <end position="521"/>
    </location>
</feature>
<dbReference type="SMART" id="SM00179">
    <property type="entry name" value="EGF_CA"/>
    <property type="match status" value="3"/>
</dbReference>
<evidence type="ECO:0000256" key="3">
    <source>
        <dbReference type="ARBA" id="ARBA00022692"/>
    </source>
</evidence>
<dbReference type="GO" id="GO:0005509">
    <property type="term" value="F:calcium ion binding"/>
    <property type="evidence" value="ECO:0007669"/>
    <property type="project" value="UniProtKB-UniRule"/>
</dbReference>
<dbReference type="GO" id="GO:0044331">
    <property type="term" value="P:cell-cell adhesion mediated by cadherin"/>
    <property type="evidence" value="ECO:0007669"/>
    <property type="project" value="TreeGrafter"/>
</dbReference>
<dbReference type="GO" id="GO:0016342">
    <property type="term" value="C:catenin complex"/>
    <property type="evidence" value="ECO:0007669"/>
    <property type="project" value="TreeGrafter"/>
</dbReference>
<evidence type="ECO:0000256" key="6">
    <source>
        <dbReference type="ARBA" id="ARBA00022837"/>
    </source>
</evidence>
<organism evidence="19 20">
    <name type="scientific">Neogobius melanostomus</name>
    <name type="common">round goby</name>
    <dbReference type="NCBI Taxonomy" id="47308"/>
    <lineage>
        <taxon>Eukaryota</taxon>
        <taxon>Metazoa</taxon>
        <taxon>Chordata</taxon>
        <taxon>Craniata</taxon>
        <taxon>Vertebrata</taxon>
        <taxon>Euteleostomi</taxon>
        <taxon>Actinopterygii</taxon>
        <taxon>Neopterygii</taxon>
        <taxon>Teleostei</taxon>
        <taxon>Neoteleostei</taxon>
        <taxon>Acanthomorphata</taxon>
        <taxon>Gobiaria</taxon>
        <taxon>Gobiiformes</taxon>
        <taxon>Gobioidei</taxon>
        <taxon>Gobiidae</taxon>
        <taxon>Benthophilinae</taxon>
        <taxon>Neogobiini</taxon>
        <taxon>Neogobius</taxon>
    </lineage>
</organism>
<feature type="domain" description="Cadherin" evidence="18">
    <location>
        <begin position="305"/>
        <end position="412"/>
    </location>
</feature>
<dbReference type="PROSITE" id="PS50026">
    <property type="entry name" value="EGF_3"/>
    <property type="match status" value="3"/>
</dbReference>
<name>A0A8C6T609_9GOBI</name>
<dbReference type="SMART" id="SM00112">
    <property type="entry name" value="CA"/>
    <property type="match status" value="13"/>
</dbReference>
<dbReference type="PROSITE" id="PS50025">
    <property type="entry name" value="LAM_G_DOMAIN"/>
    <property type="match status" value="1"/>
</dbReference>
<evidence type="ECO:0000259" key="18">
    <source>
        <dbReference type="PROSITE" id="PS50268"/>
    </source>
</evidence>
<dbReference type="PROSITE" id="PS01186">
    <property type="entry name" value="EGF_2"/>
    <property type="match status" value="1"/>
</dbReference>
<comment type="subcellular location">
    <subcellularLocation>
        <location evidence="1">Membrane</location>
        <topology evidence="1">Single-pass membrane protein</topology>
    </subcellularLocation>
</comment>
<dbReference type="SUPFAM" id="SSF49313">
    <property type="entry name" value="Cadherin-like"/>
    <property type="match status" value="14"/>
</dbReference>
<dbReference type="InterPro" id="IPR013320">
    <property type="entry name" value="ConA-like_dom_sf"/>
</dbReference>
<dbReference type="Pfam" id="PF00008">
    <property type="entry name" value="EGF"/>
    <property type="match status" value="1"/>
</dbReference>
<dbReference type="GO" id="GO:0007156">
    <property type="term" value="P:homophilic cell adhesion via plasma membrane adhesion molecules"/>
    <property type="evidence" value="ECO:0007669"/>
    <property type="project" value="InterPro"/>
</dbReference>
<dbReference type="InterPro" id="IPR015919">
    <property type="entry name" value="Cadherin-like_sf"/>
</dbReference>